<evidence type="ECO:0000313" key="2">
    <source>
        <dbReference type="Proteomes" id="UP000077671"/>
    </source>
</evidence>
<gene>
    <name evidence="1" type="ORF">A4X03_0g7372</name>
</gene>
<proteinExistence type="predicted"/>
<organism evidence="1 2">
    <name type="scientific">Tilletia caries</name>
    <name type="common">wheat bunt fungus</name>
    <dbReference type="NCBI Taxonomy" id="13290"/>
    <lineage>
        <taxon>Eukaryota</taxon>
        <taxon>Fungi</taxon>
        <taxon>Dikarya</taxon>
        <taxon>Basidiomycota</taxon>
        <taxon>Ustilaginomycotina</taxon>
        <taxon>Exobasidiomycetes</taxon>
        <taxon>Tilletiales</taxon>
        <taxon>Tilletiaceae</taxon>
        <taxon>Tilletia</taxon>
    </lineage>
</organism>
<dbReference type="EMBL" id="LWDD02001721">
    <property type="protein sequence ID" value="KAE8245956.1"/>
    <property type="molecule type" value="Genomic_DNA"/>
</dbReference>
<evidence type="ECO:0000313" key="1">
    <source>
        <dbReference type="EMBL" id="KAE8245956.1"/>
    </source>
</evidence>
<accession>A0A8T8SQX2</accession>
<protein>
    <submittedName>
        <fullName evidence="1">Uncharacterized protein</fullName>
    </submittedName>
</protein>
<dbReference type="AlphaFoldDB" id="A0A8T8SQX2"/>
<comment type="caution">
    <text evidence="1">The sequence shown here is derived from an EMBL/GenBank/DDBJ whole genome shotgun (WGS) entry which is preliminary data.</text>
</comment>
<dbReference type="Proteomes" id="UP000077671">
    <property type="component" value="Unassembled WGS sequence"/>
</dbReference>
<reference evidence="1" key="1">
    <citation type="submission" date="2016-04" db="EMBL/GenBank/DDBJ databases">
        <authorList>
            <person name="Nguyen H.D."/>
            <person name="Kesanakurti P."/>
            <person name="Cullis J."/>
            <person name="Levesque C.A."/>
            <person name="Hambleton S."/>
        </authorList>
    </citation>
    <scope>NUCLEOTIDE SEQUENCE</scope>
    <source>
        <strain evidence="1">DAOMC 238032</strain>
    </source>
</reference>
<name>A0A8T8SQX2_9BASI</name>
<sequence>MKFTATLAAVTAGLSVISSAQAFGSFEKWVAARQP</sequence>
<feature type="non-terminal residue" evidence="1">
    <location>
        <position position="35"/>
    </location>
</feature>
<reference evidence="1" key="2">
    <citation type="journal article" date="2019" name="IMA Fungus">
        <title>Genome sequencing and comparison of five Tilletia species to identify candidate genes for the detection of regulated species infecting wheat.</title>
        <authorList>
            <person name="Nguyen H.D.T."/>
            <person name="Sultana T."/>
            <person name="Kesanakurti P."/>
            <person name="Hambleton S."/>
        </authorList>
    </citation>
    <scope>NUCLEOTIDE SEQUENCE</scope>
    <source>
        <strain evidence="1">DAOMC 238032</strain>
    </source>
</reference>